<comment type="caution">
    <text evidence="3">The sequence shown here is derived from an EMBL/GenBank/DDBJ whole genome shotgun (WGS) entry which is preliminary data.</text>
</comment>
<organism evidence="3 4">
    <name type="scientific">Vitis vinifera</name>
    <name type="common">Grape</name>
    <dbReference type="NCBI Taxonomy" id="29760"/>
    <lineage>
        <taxon>Eukaryota</taxon>
        <taxon>Viridiplantae</taxon>
        <taxon>Streptophyta</taxon>
        <taxon>Embryophyta</taxon>
        <taxon>Tracheophyta</taxon>
        <taxon>Spermatophyta</taxon>
        <taxon>Magnoliopsida</taxon>
        <taxon>eudicotyledons</taxon>
        <taxon>Gunneridae</taxon>
        <taxon>Pentapetalae</taxon>
        <taxon>rosids</taxon>
        <taxon>Vitales</taxon>
        <taxon>Vitaceae</taxon>
        <taxon>Viteae</taxon>
        <taxon>Vitis</taxon>
    </lineage>
</organism>
<evidence type="ECO:0000259" key="2">
    <source>
        <dbReference type="Pfam" id="PF25097"/>
    </source>
</evidence>
<evidence type="ECO:0000313" key="3">
    <source>
        <dbReference type="EMBL" id="RVW15262.1"/>
    </source>
</evidence>
<dbReference type="GO" id="GO:0017148">
    <property type="term" value="P:negative regulation of translation"/>
    <property type="evidence" value="ECO:0007669"/>
    <property type="project" value="InterPro"/>
</dbReference>
<dbReference type="EMBL" id="QGNW01002603">
    <property type="protein sequence ID" value="RVW15262.1"/>
    <property type="molecule type" value="Genomic_DNA"/>
</dbReference>
<protein>
    <recommendedName>
        <fullName evidence="2">CCR4-NOT transcription complex subunit 1-like NOT1 connector domain-containing protein</fullName>
    </recommendedName>
</protein>
<proteinExistence type="predicted"/>
<reference evidence="3 4" key="1">
    <citation type="journal article" date="2018" name="PLoS Genet.">
        <title>Population sequencing reveals clonal diversity and ancestral inbreeding in the grapevine cultivar Chardonnay.</title>
        <authorList>
            <person name="Roach M.J."/>
            <person name="Johnson D.L."/>
            <person name="Bohlmann J."/>
            <person name="van Vuuren H.J."/>
            <person name="Jones S.J."/>
            <person name="Pretorius I.S."/>
            <person name="Schmidt S.A."/>
            <person name="Borneman A.R."/>
        </authorList>
    </citation>
    <scope>NUCLEOTIDE SEQUENCE [LARGE SCALE GENOMIC DNA]</scope>
    <source>
        <strain evidence="4">cv. Chardonnay</strain>
        <tissue evidence="3">Leaf</tissue>
    </source>
</reference>
<feature type="domain" description="CCR4-NOT transcription complex subunit 1-like NOT1 connector" evidence="2">
    <location>
        <begin position="67"/>
        <end position="165"/>
    </location>
</feature>
<dbReference type="PANTHER" id="PTHR13162:SF8">
    <property type="entry name" value="CCR4-NOT TRANSCRIPTION COMPLEX SUBUNIT 1"/>
    <property type="match status" value="1"/>
</dbReference>
<dbReference type="InterPro" id="IPR040398">
    <property type="entry name" value="Not1"/>
</dbReference>
<dbReference type="PANTHER" id="PTHR13162">
    <property type="entry name" value="CCR4-NOT TRANSCRIPTION COMPLEX"/>
    <property type="match status" value="1"/>
</dbReference>
<dbReference type="Pfam" id="PF25097">
    <property type="entry name" value="ARM_Cnot1"/>
    <property type="match status" value="1"/>
</dbReference>
<feature type="region of interest" description="Disordered" evidence="1">
    <location>
        <begin position="177"/>
        <end position="222"/>
    </location>
</feature>
<feature type="compositionally biased region" description="Basic and acidic residues" evidence="1">
    <location>
        <begin position="179"/>
        <end position="205"/>
    </location>
</feature>
<gene>
    <name evidence="3" type="ORF">CK203_081997</name>
</gene>
<dbReference type="CDD" id="cd20710">
    <property type="entry name" value="NOT1_connector"/>
    <property type="match status" value="1"/>
</dbReference>
<dbReference type="InterPro" id="IPR055454">
    <property type="entry name" value="CNOT1-like_NOT1_connector"/>
</dbReference>
<name>A0A438BWB6_VITVI</name>
<evidence type="ECO:0000256" key="1">
    <source>
        <dbReference type="SAM" id="MobiDB-lite"/>
    </source>
</evidence>
<accession>A0A438BWB6</accession>
<evidence type="ECO:0000313" key="4">
    <source>
        <dbReference type="Proteomes" id="UP000288805"/>
    </source>
</evidence>
<sequence>MKIHYGFGSDLATKKVCKLKKALYELKQSPKVWFGKFGKVMKNMGYRESQGDHMLFIKHSDSGGITTVLVIYSDESANSTKILLLSLIRSELLNLAEYNVHMAKLVDGEGIKAATEFAFSLLQTLVIEERGVISELPNLVDAMAKIASKPGSPESLQQLIEIVKSPVANMDALSVNSLGKEDKTRQSRDKKAPIHSAATREEHNNGEPVEQDPTGFRKWRLY</sequence>
<dbReference type="AlphaFoldDB" id="A0A438BWB6"/>
<dbReference type="Proteomes" id="UP000288805">
    <property type="component" value="Unassembled WGS sequence"/>
</dbReference>
<dbReference type="GO" id="GO:0030015">
    <property type="term" value="C:CCR4-NOT core complex"/>
    <property type="evidence" value="ECO:0007669"/>
    <property type="project" value="InterPro"/>
</dbReference>